<sequence length="64" mass="7043">MMSLIRARVPSLVVFAGIQSALWGYVYSQWREPSEFNVPLKSAIPKGAIGRHRYVSLPAQGLAA</sequence>
<accession>A0ACB8TX22</accession>
<reference evidence="1" key="1">
    <citation type="journal article" date="2021" name="Environ. Microbiol.">
        <title>Gene family expansions and transcriptome signatures uncover fungal adaptations to wood decay.</title>
        <authorList>
            <person name="Hage H."/>
            <person name="Miyauchi S."/>
            <person name="Viragh M."/>
            <person name="Drula E."/>
            <person name="Min B."/>
            <person name="Chaduli D."/>
            <person name="Navarro D."/>
            <person name="Favel A."/>
            <person name="Norest M."/>
            <person name="Lesage-Meessen L."/>
            <person name="Balint B."/>
            <person name="Merenyi Z."/>
            <person name="de Eugenio L."/>
            <person name="Morin E."/>
            <person name="Martinez A.T."/>
            <person name="Baldrian P."/>
            <person name="Stursova M."/>
            <person name="Martinez M.J."/>
            <person name="Novotny C."/>
            <person name="Magnuson J.K."/>
            <person name="Spatafora J.W."/>
            <person name="Maurice S."/>
            <person name="Pangilinan J."/>
            <person name="Andreopoulos W."/>
            <person name="LaButti K."/>
            <person name="Hundley H."/>
            <person name="Na H."/>
            <person name="Kuo A."/>
            <person name="Barry K."/>
            <person name="Lipzen A."/>
            <person name="Henrissat B."/>
            <person name="Riley R."/>
            <person name="Ahrendt S."/>
            <person name="Nagy L.G."/>
            <person name="Grigoriev I.V."/>
            <person name="Martin F."/>
            <person name="Rosso M.N."/>
        </authorList>
    </citation>
    <scope>NUCLEOTIDE SEQUENCE</scope>
    <source>
        <strain evidence="1">CBS 384.51</strain>
    </source>
</reference>
<evidence type="ECO:0000313" key="1">
    <source>
        <dbReference type="EMBL" id="KAI0086486.1"/>
    </source>
</evidence>
<name>A0ACB8TX22_9APHY</name>
<gene>
    <name evidence="1" type="ORF">BDY19DRAFT_995781</name>
</gene>
<protein>
    <submittedName>
        <fullName evidence="1">Uncharacterized protein</fullName>
    </submittedName>
</protein>
<proteinExistence type="predicted"/>
<dbReference type="Proteomes" id="UP001055072">
    <property type="component" value="Unassembled WGS sequence"/>
</dbReference>
<dbReference type="EMBL" id="MU274923">
    <property type="protein sequence ID" value="KAI0086486.1"/>
    <property type="molecule type" value="Genomic_DNA"/>
</dbReference>
<evidence type="ECO:0000313" key="2">
    <source>
        <dbReference type="Proteomes" id="UP001055072"/>
    </source>
</evidence>
<keyword evidence="2" id="KW-1185">Reference proteome</keyword>
<organism evidence="1 2">
    <name type="scientific">Irpex rosettiformis</name>
    <dbReference type="NCBI Taxonomy" id="378272"/>
    <lineage>
        <taxon>Eukaryota</taxon>
        <taxon>Fungi</taxon>
        <taxon>Dikarya</taxon>
        <taxon>Basidiomycota</taxon>
        <taxon>Agaricomycotina</taxon>
        <taxon>Agaricomycetes</taxon>
        <taxon>Polyporales</taxon>
        <taxon>Irpicaceae</taxon>
        <taxon>Irpex</taxon>
    </lineage>
</organism>
<comment type="caution">
    <text evidence="1">The sequence shown here is derived from an EMBL/GenBank/DDBJ whole genome shotgun (WGS) entry which is preliminary data.</text>
</comment>